<keyword evidence="3" id="KW-1185">Reference proteome</keyword>
<comment type="caution">
    <text evidence="2">The sequence shown here is derived from an EMBL/GenBank/DDBJ whole genome shotgun (WGS) entry which is preliminary data.</text>
</comment>
<feature type="region of interest" description="Disordered" evidence="1">
    <location>
        <begin position="1"/>
        <end position="33"/>
    </location>
</feature>
<dbReference type="EMBL" id="BMCP01000001">
    <property type="protein sequence ID" value="GGE35057.1"/>
    <property type="molecule type" value="Genomic_DNA"/>
</dbReference>
<sequence>MLRASEKTVGQVGAQVHDGRNVRLPPQPEGKSRKRLVVEMDDVEALSYGFLKSPARSARPNKIFAIDRHDEEVARQARQGADFGQGMLEPHRNVD</sequence>
<gene>
    <name evidence="2" type="ORF">GCM10007276_10690</name>
</gene>
<dbReference type="AlphaFoldDB" id="A0A8J2VNA5"/>
<feature type="region of interest" description="Disordered" evidence="1">
    <location>
        <begin position="75"/>
        <end position="95"/>
    </location>
</feature>
<reference evidence="2" key="1">
    <citation type="journal article" date="2014" name="Int. J. Syst. Evol. Microbiol.">
        <title>Complete genome sequence of Corynebacterium casei LMG S-19264T (=DSM 44701T), isolated from a smear-ripened cheese.</title>
        <authorList>
            <consortium name="US DOE Joint Genome Institute (JGI-PGF)"/>
            <person name="Walter F."/>
            <person name="Albersmeier A."/>
            <person name="Kalinowski J."/>
            <person name="Ruckert C."/>
        </authorList>
    </citation>
    <scope>NUCLEOTIDE SEQUENCE</scope>
    <source>
        <strain evidence="2">CCM 7684</strain>
    </source>
</reference>
<protein>
    <submittedName>
        <fullName evidence="2">Uncharacterized protein</fullName>
    </submittedName>
</protein>
<name>A0A8J2VNA5_9RHOB</name>
<evidence type="ECO:0000313" key="2">
    <source>
        <dbReference type="EMBL" id="GGE35057.1"/>
    </source>
</evidence>
<proteinExistence type="predicted"/>
<evidence type="ECO:0000256" key="1">
    <source>
        <dbReference type="SAM" id="MobiDB-lite"/>
    </source>
</evidence>
<accession>A0A8J2VNA5</accession>
<dbReference type="Proteomes" id="UP000602745">
    <property type="component" value="Unassembled WGS sequence"/>
</dbReference>
<evidence type="ECO:0000313" key="3">
    <source>
        <dbReference type="Proteomes" id="UP000602745"/>
    </source>
</evidence>
<reference evidence="2" key="2">
    <citation type="submission" date="2020-09" db="EMBL/GenBank/DDBJ databases">
        <authorList>
            <person name="Sun Q."/>
            <person name="Sedlacek I."/>
        </authorList>
    </citation>
    <scope>NUCLEOTIDE SEQUENCE</scope>
    <source>
        <strain evidence="2">CCM 7684</strain>
    </source>
</reference>
<organism evidence="2 3">
    <name type="scientific">Agaricicola taiwanensis</name>
    <dbReference type="NCBI Taxonomy" id="591372"/>
    <lineage>
        <taxon>Bacteria</taxon>
        <taxon>Pseudomonadati</taxon>
        <taxon>Pseudomonadota</taxon>
        <taxon>Alphaproteobacteria</taxon>
        <taxon>Rhodobacterales</taxon>
        <taxon>Paracoccaceae</taxon>
        <taxon>Agaricicola</taxon>
    </lineage>
</organism>